<dbReference type="GO" id="GO:0003677">
    <property type="term" value="F:DNA binding"/>
    <property type="evidence" value="ECO:0007669"/>
    <property type="project" value="UniProtKB-UniRule"/>
</dbReference>
<dbReference type="SUPFAM" id="SSF46689">
    <property type="entry name" value="Homeodomain-like"/>
    <property type="match status" value="1"/>
</dbReference>
<dbReference type="InterPro" id="IPR039532">
    <property type="entry name" value="TetR_C_Firmicutes"/>
</dbReference>
<gene>
    <name evidence="4" type="primary">yxcB</name>
    <name evidence="4" type="ORF">Hs30E_04190</name>
</gene>
<dbReference type="EMBL" id="BLLI01000007">
    <property type="protein sequence ID" value="GFH41868.1"/>
    <property type="molecule type" value="Genomic_DNA"/>
</dbReference>
<keyword evidence="5" id="KW-1185">Reference proteome</keyword>
<evidence type="ECO:0000313" key="5">
    <source>
        <dbReference type="Proteomes" id="UP000480303"/>
    </source>
</evidence>
<dbReference type="Pfam" id="PF00440">
    <property type="entry name" value="TetR_N"/>
    <property type="match status" value="1"/>
</dbReference>
<dbReference type="PANTHER" id="PTHR43479">
    <property type="entry name" value="ACREF/ENVCD OPERON REPRESSOR-RELATED"/>
    <property type="match status" value="1"/>
</dbReference>
<evidence type="ECO:0000256" key="2">
    <source>
        <dbReference type="PROSITE-ProRule" id="PRU00335"/>
    </source>
</evidence>
<evidence type="ECO:0000256" key="1">
    <source>
        <dbReference type="ARBA" id="ARBA00023125"/>
    </source>
</evidence>
<feature type="domain" description="HTH tetR-type" evidence="3">
    <location>
        <begin position="10"/>
        <end position="70"/>
    </location>
</feature>
<dbReference type="InterPro" id="IPR050624">
    <property type="entry name" value="HTH-type_Tx_Regulator"/>
</dbReference>
<evidence type="ECO:0000313" key="4">
    <source>
        <dbReference type="EMBL" id="GFH41868.1"/>
    </source>
</evidence>
<dbReference type="PROSITE" id="PS50977">
    <property type="entry name" value="HTH_TETR_2"/>
    <property type="match status" value="1"/>
</dbReference>
<comment type="caution">
    <text evidence="4">The sequence shown here is derived from an EMBL/GenBank/DDBJ whole genome shotgun (WGS) entry which is preliminary data.</text>
</comment>
<dbReference type="InterPro" id="IPR009057">
    <property type="entry name" value="Homeodomain-like_sf"/>
</dbReference>
<dbReference type="AlphaFoldDB" id="A0A6A0BBS3"/>
<accession>A0A6A0BBS3</accession>
<keyword evidence="1 2" id="KW-0238">DNA-binding</keyword>
<organism evidence="4 5">
    <name type="scientific">Pseudolactococcus hodotermopsidis</name>
    <dbReference type="NCBI Taxonomy" id="2709157"/>
    <lineage>
        <taxon>Bacteria</taxon>
        <taxon>Bacillati</taxon>
        <taxon>Bacillota</taxon>
        <taxon>Bacilli</taxon>
        <taxon>Lactobacillales</taxon>
        <taxon>Streptococcaceae</taxon>
        <taxon>Pseudolactococcus</taxon>
    </lineage>
</organism>
<dbReference type="RefSeq" id="WP_172207606.1">
    <property type="nucleotide sequence ID" value="NZ_BLLI01000007.1"/>
</dbReference>
<dbReference type="PANTHER" id="PTHR43479:SF7">
    <property type="entry name" value="TETR-FAMILY TRANSCRIPTIONAL REGULATOR"/>
    <property type="match status" value="1"/>
</dbReference>
<proteinExistence type="predicted"/>
<protein>
    <submittedName>
        <fullName evidence="4">Transcriptional regulator</fullName>
    </submittedName>
</protein>
<name>A0A6A0BBS3_9LACT</name>
<reference evidence="4 5" key="1">
    <citation type="submission" date="2020-02" db="EMBL/GenBank/DDBJ databases">
        <title>Draft genome sequence of Lactococcus sp. Hs30E4-3.</title>
        <authorList>
            <person name="Noda S."/>
            <person name="Yuki M."/>
            <person name="Ohkuma M."/>
        </authorList>
    </citation>
    <scope>NUCLEOTIDE SEQUENCE [LARGE SCALE GENOMIC DNA]</scope>
    <source>
        <strain evidence="4 5">Hs30E4-3</strain>
    </source>
</reference>
<dbReference type="InterPro" id="IPR001647">
    <property type="entry name" value="HTH_TetR"/>
</dbReference>
<dbReference type="Gene3D" id="1.10.357.10">
    <property type="entry name" value="Tetracycline Repressor, domain 2"/>
    <property type="match status" value="1"/>
</dbReference>
<feature type="DNA-binding region" description="H-T-H motif" evidence="2">
    <location>
        <begin position="33"/>
        <end position="52"/>
    </location>
</feature>
<evidence type="ECO:0000259" key="3">
    <source>
        <dbReference type="PROSITE" id="PS50977"/>
    </source>
</evidence>
<dbReference type="Pfam" id="PF14278">
    <property type="entry name" value="TetR_C_8"/>
    <property type="match status" value="1"/>
</dbReference>
<sequence>MPKKIDLRVKRTNKLITQAFIKLLQTKTFEKITINDISNEAMINRATFYSHFKDKTDLFEQIIDKFLGDFTSVLDEGNLIDKNSINIKKIEENLTKFFEFIKENPTLAQITVTYSNAEMLSNRLLAILSEHYSEIFESLDVRNEALKIPTDFVVSYIASIFIGTLKWWIDQKNNEITANDYAALVIKLISNGHLTVLGVNINRD</sequence>
<dbReference type="Proteomes" id="UP000480303">
    <property type="component" value="Unassembled WGS sequence"/>
</dbReference>